<protein>
    <submittedName>
        <fullName evidence="6">Maltodextrin-binding protein MdxE</fullName>
    </submittedName>
</protein>
<dbReference type="InterPro" id="IPR006059">
    <property type="entry name" value="SBP"/>
</dbReference>
<evidence type="ECO:0000256" key="5">
    <source>
        <dbReference type="SAM" id="SignalP"/>
    </source>
</evidence>
<comment type="similarity">
    <text evidence="1">Belongs to the bacterial solute-binding protein 1 family.</text>
</comment>
<reference evidence="6 7" key="1">
    <citation type="submission" date="2018-12" db="EMBL/GenBank/DDBJ databases">
        <authorList>
            <person name="Criscuolo A."/>
        </authorList>
    </citation>
    <scope>NUCLEOTIDE SEQUENCE [LARGE SCALE GENOMIC DNA]</scope>
    <source>
        <strain evidence="6">ACIP1116281</strain>
    </source>
</reference>
<evidence type="ECO:0000256" key="4">
    <source>
        <dbReference type="ARBA" id="ARBA00022764"/>
    </source>
</evidence>
<dbReference type="PANTHER" id="PTHR30061">
    <property type="entry name" value="MALTOSE-BINDING PERIPLASMIC PROTEIN"/>
    <property type="match status" value="1"/>
</dbReference>
<dbReference type="GO" id="GO:0015768">
    <property type="term" value="P:maltose transport"/>
    <property type="evidence" value="ECO:0007669"/>
    <property type="project" value="TreeGrafter"/>
</dbReference>
<evidence type="ECO:0000256" key="3">
    <source>
        <dbReference type="ARBA" id="ARBA00022729"/>
    </source>
</evidence>
<evidence type="ECO:0000313" key="7">
    <source>
        <dbReference type="Proteomes" id="UP000268844"/>
    </source>
</evidence>
<dbReference type="GO" id="GO:0055052">
    <property type="term" value="C:ATP-binding cassette (ABC) transporter complex, substrate-binding subunit-containing"/>
    <property type="evidence" value="ECO:0007669"/>
    <property type="project" value="TreeGrafter"/>
</dbReference>
<evidence type="ECO:0000256" key="1">
    <source>
        <dbReference type="ARBA" id="ARBA00008520"/>
    </source>
</evidence>
<keyword evidence="2" id="KW-0813">Transport</keyword>
<keyword evidence="7" id="KW-1185">Reference proteome</keyword>
<name>A0A447IA06_9HYPH</name>
<dbReference type="EMBL" id="UZWD01000021">
    <property type="protein sequence ID" value="VDS04238.1"/>
    <property type="molecule type" value="Genomic_DNA"/>
</dbReference>
<proteinExistence type="inferred from homology"/>
<dbReference type="Proteomes" id="UP000268844">
    <property type="component" value="Unassembled WGS sequence"/>
</dbReference>
<dbReference type="AlphaFoldDB" id="A0A447IA06"/>
<dbReference type="GO" id="GO:1901982">
    <property type="term" value="F:maltose binding"/>
    <property type="evidence" value="ECO:0007669"/>
    <property type="project" value="TreeGrafter"/>
</dbReference>
<organism evidence="6 7">
    <name type="scientific">Devosia equisanguinis</name>
    <dbReference type="NCBI Taxonomy" id="2490941"/>
    <lineage>
        <taxon>Bacteria</taxon>
        <taxon>Pseudomonadati</taxon>
        <taxon>Pseudomonadota</taxon>
        <taxon>Alphaproteobacteria</taxon>
        <taxon>Hyphomicrobiales</taxon>
        <taxon>Devosiaceae</taxon>
        <taxon>Devosia</taxon>
    </lineage>
</organism>
<dbReference type="RefSeq" id="WP_164550296.1">
    <property type="nucleotide sequence ID" value="NZ_JBHTMH010000002.1"/>
</dbReference>
<keyword evidence="3 5" id="KW-0732">Signal</keyword>
<feature type="chain" id="PRO_5019188328" evidence="5">
    <location>
        <begin position="29"/>
        <end position="431"/>
    </location>
</feature>
<dbReference type="Gene3D" id="3.40.190.10">
    <property type="entry name" value="Periplasmic binding protein-like II"/>
    <property type="match status" value="2"/>
</dbReference>
<keyword evidence="4" id="KW-0574">Periplasm</keyword>
<evidence type="ECO:0000313" key="6">
    <source>
        <dbReference type="EMBL" id="VDS04238.1"/>
    </source>
</evidence>
<gene>
    <name evidence="6" type="primary">mdxE</name>
    <name evidence="6" type="ORF">DEVEQU_01371</name>
</gene>
<feature type="signal peptide" evidence="5">
    <location>
        <begin position="1"/>
        <end position="28"/>
    </location>
</feature>
<dbReference type="PANTHER" id="PTHR30061:SF50">
    <property type="entry name" value="MALTOSE_MALTODEXTRIN-BINDING PERIPLASMIC PROTEIN"/>
    <property type="match status" value="1"/>
</dbReference>
<dbReference type="GO" id="GO:0042956">
    <property type="term" value="P:maltodextrin transmembrane transport"/>
    <property type="evidence" value="ECO:0007669"/>
    <property type="project" value="TreeGrafter"/>
</dbReference>
<accession>A0A447IA06</accession>
<evidence type="ECO:0000256" key="2">
    <source>
        <dbReference type="ARBA" id="ARBA00022448"/>
    </source>
</evidence>
<dbReference type="Pfam" id="PF13416">
    <property type="entry name" value="SBP_bac_8"/>
    <property type="match status" value="1"/>
</dbReference>
<sequence>MIRNRLNGLAGISAAAVMLAGIAAPAAAQDVTLKMWTLNNTGYQEFIAQAAEEFKKLHPNVNIVHEIFPGDQYKTGIQVALVGSAPPDVFFNWAGEDAKRLVADGLVLDLTDLGNAEGGFRRTLSQGWQDTFTYDGKIYGVPVDAVSVYLYNNVDYFAEHNLTPPKTFTELTGLCKAVREINPDTVPLPLGNAGRWKAIHLMTMLNERVLGQDATEADYALSRDADALFTDPGYVTAYDKLIEMQDAGCFEDAPNATDSELADVMFSSGASPMAWCGTWCMGDFDAGGLAYNMTRFPIMEDGKGEPGAYFMVPEGYQVSAKTANPELAAAWVSFLVSDAQAEKFAEILKFLPSNANTIDQVDGATEHFKWAAADMATYTAGVNVLDVLLEASVAEAYMNATVEVLNRTLTPAEAVAQIRDAAVKAKAASGL</sequence>
<dbReference type="SUPFAM" id="SSF53850">
    <property type="entry name" value="Periplasmic binding protein-like II"/>
    <property type="match status" value="1"/>
</dbReference>